<dbReference type="EMBL" id="AP019860">
    <property type="protein sequence ID" value="BBM82921.1"/>
    <property type="molecule type" value="Genomic_DNA"/>
</dbReference>
<dbReference type="PROSITE" id="PS50006">
    <property type="entry name" value="FHA_DOMAIN"/>
    <property type="match status" value="1"/>
</dbReference>
<dbReference type="SUPFAM" id="SSF49879">
    <property type="entry name" value="SMAD/FHA domain"/>
    <property type="match status" value="1"/>
</dbReference>
<dbReference type="Pfam" id="PF00498">
    <property type="entry name" value="FHA"/>
    <property type="match status" value="1"/>
</dbReference>
<keyword evidence="1" id="KW-0175">Coiled coil</keyword>
<feature type="coiled-coil region" evidence="1">
    <location>
        <begin position="351"/>
        <end position="403"/>
    </location>
</feature>
<gene>
    <name evidence="3" type="ORF">UABAM_01264</name>
</gene>
<dbReference type="AlphaFoldDB" id="A0A5S9F265"/>
<evidence type="ECO:0000259" key="2">
    <source>
        <dbReference type="PROSITE" id="PS50006"/>
    </source>
</evidence>
<feature type="domain" description="FHA" evidence="2">
    <location>
        <begin position="24"/>
        <end position="73"/>
    </location>
</feature>
<feature type="coiled-coil region" evidence="1">
    <location>
        <begin position="154"/>
        <end position="237"/>
    </location>
</feature>
<dbReference type="KEGG" id="uam:UABAM_01264"/>
<evidence type="ECO:0000256" key="1">
    <source>
        <dbReference type="SAM" id="Coils"/>
    </source>
</evidence>
<name>A0A5S9F265_UABAM</name>
<dbReference type="SMART" id="SM00240">
    <property type="entry name" value="FHA"/>
    <property type="match status" value="1"/>
</dbReference>
<dbReference type="InterPro" id="IPR050923">
    <property type="entry name" value="Cell_Proc_Reg/RNA_Proc"/>
</dbReference>
<dbReference type="Gene3D" id="2.60.200.20">
    <property type="match status" value="1"/>
</dbReference>
<dbReference type="RefSeq" id="WP_151967146.1">
    <property type="nucleotide sequence ID" value="NZ_AP019860.1"/>
</dbReference>
<reference evidence="3 4" key="1">
    <citation type="submission" date="2019-08" db="EMBL/GenBank/DDBJ databases">
        <title>Complete genome sequence of Candidatus Uab amorphum.</title>
        <authorList>
            <person name="Shiratori T."/>
            <person name="Suzuki S."/>
            <person name="Kakizawa Y."/>
            <person name="Ishida K."/>
        </authorList>
    </citation>
    <scope>NUCLEOTIDE SEQUENCE [LARGE SCALE GENOMIC DNA]</scope>
    <source>
        <strain evidence="3 4">SRT547</strain>
    </source>
</reference>
<dbReference type="InterPro" id="IPR000253">
    <property type="entry name" value="FHA_dom"/>
</dbReference>
<sequence>MQDPFIIFVTDPEREDTPVALGLTRIGRSSSSEIQINDANVSKAHCILIRTGEGVVIYDFSSRNGTFVGREKACGQYLKDGDEIVLGEHWRLMYMEGQSSTAKKSSEENVSALLEEPSREKPKLGYVLPWVIAVLCAIFAFIPREEKLKDENAVGDLRKKLSKIENEVATYKKQIAENEHTTAALQTKIEDQQQQIAQQKRQVEKKQNLLSLTQGQLRLVRKQRDRLLQKRKNTNKDVSENGIDNEDKAVLVEETKDIENTEPEEELTEEKTVVEVPEKKDIRENKEPKIAERSYDLDALAKKLITILESYAFPSISSQSLQPMLSQLSGSSSLKAAKKMLELVEYSESLNHDLNKNITFLEKRVQKLLDLAKQKQNMSRDDLEKHQRLLELSQKKAEIQKKQQQRLLTLQNSIVDDFTKLQDPEMTKYLVKKLNKRDETRSLAILNALTAAKAEHAIPKLMATLTTKNTVIRDKIIATLSQITSLPFSNVKEWKSWWSKQQNK</sequence>
<accession>A0A5S9F265</accession>
<proteinExistence type="predicted"/>
<dbReference type="CDD" id="cd00060">
    <property type="entry name" value="FHA"/>
    <property type="match status" value="1"/>
</dbReference>
<dbReference type="Proteomes" id="UP000326354">
    <property type="component" value="Chromosome"/>
</dbReference>
<dbReference type="PANTHER" id="PTHR23308">
    <property type="entry name" value="NUCLEAR INHIBITOR OF PROTEIN PHOSPHATASE-1"/>
    <property type="match status" value="1"/>
</dbReference>
<keyword evidence="4" id="KW-1185">Reference proteome</keyword>
<organism evidence="3 4">
    <name type="scientific">Uabimicrobium amorphum</name>
    <dbReference type="NCBI Taxonomy" id="2596890"/>
    <lineage>
        <taxon>Bacteria</taxon>
        <taxon>Pseudomonadati</taxon>
        <taxon>Planctomycetota</taxon>
        <taxon>Candidatus Uabimicrobiia</taxon>
        <taxon>Candidatus Uabimicrobiales</taxon>
        <taxon>Candidatus Uabimicrobiaceae</taxon>
        <taxon>Candidatus Uabimicrobium</taxon>
    </lineage>
</organism>
<dbReference type="InterPro" id="IPR008984">
    <property type="entry name" value="SMAD_FHA_dom_sf"/>
</dbReference>
<evidence type="ECO:0000313" key="4">
    <source>
        <dbReference type="Proteomes" id="UP000326354"/>
    </source>
</evidence>
<dbReference type="OrthoDB" id="283723at2"/>
<evidence type="ECO:0000313" key="3">
    <source>
        <dbReference type="EMBL" id="BBM82921.1"/>
    </source>
</evidence>
<protein>
    <submittedName>
        <fullName evidence="3">FHA domain-containing protein</fullName>
    </submittedName>
</protein>